<evidence type="ECO:0000313" key="1">
    <source>
        <dbReference type="EMBL" id="EDM07331.1"/>
    </source>
</evidence>
<accession>A6JB53</accession>
<name>A6JB53_RAT</name>
<dbReference type="EMBL" id="CH473979">
    <property type="protein sequence ID" value="EDM07331.1"/>
    <property type="molecule type" value="Genomic_DNA"/>
</dbReference>
<dbReference type="Proteomes" id="UP000234681">
    <property type="component" value="Chromosome 1"/>
</dbReference>
<protein>
    <submittedName>
        <fullName evidence="1">RCG53548, isoform CRA_a</fullName>
    </submittedName>
</protein>
<sequence length="55" mass="6235">MWPPSISPGNIWTPLWQELAAATSDPRATILEGTLAQLQPQHLRLSIHLRFIHHS</sequence>
<evidence type="ECO:0000313" key="2">
    <source>
        <dbReference type="Proteomes" id="UP000234681"/>
    </source>
</evidence>
<organism evidence="1 2">
    <name type="scientific">Rattus norvegicus</name>
    <name type="common">Rat</name>
    <dbReference type="NCBI Taxonomy" id="10116"/>
    <lineage>
        <taxon>Eukaryota</taxon>
        <taxon>Metazoa</taxon>
        <taxon>Chordata</taxon>
        <taxon>Craniata</taxon>
        <taxon>Vertebrata</taxon>
        <taxon>Euteleostomi</taxon>
        <taxon>Mammalia</taxon>
        <taxon>Eutheria</taxon>
        <taxon>Euarchontoglires</taxon>
        <taxon>Glires</taxon>
        <taxon>Rodentia</taxon>
        <taxon>Myomorpha</taxon>
        <taxon>Muroidea</taxon>
        <taxon>Muridae</taxon>
        <taxon>Murinae</taxon>
        <taxon>Rattus</taxon>
    </lineage>
</organism>
<proteinExistence type="predicted"/>
<dbReference type="AlphaFoldDB" id="A6JB53"/>
<gene>
    <name evidence="1" type="ORF">rCG_53548</name>
</gene>
<reference evidence="1 2" key="1">
    <citation type="submission" date="2005-09" db="EMBL/GenBank/DDBJ databases">
        <authorList>
            <person name="Mural R.J."/>
            <person name="Li P.W."/>
            <person name="Adams M.D."/>
            <person name="Amanatides P.G."/>
            <person name="Baden-Tillson H."/>
            <person name="Barnstead M."/>
            <person name="Chin S.H."/>
            <person name="Dew I."/>
            <person name="Evans C.A."/>
            <person name="Ferriera S."/>
            <person name="Flanigan M."/>
            <person name="Fosler C."/>
            <person name="Glodek A."/>
            <person name="Gu Z."/>
            <person name="Holt R.A."/>
            <person name="Jennings D."/>
            <person name="Kraft C.L."/>
            <person name="Lu F."/>
            <person name="Nguyen T."/>
            <person name="Nusskern D.R."/>
            <person name="Pfannkoch C.M."/>
            <person name="Sitter C."/>
            <person name="Sutton G.G."/>
            <person name="Venter J.C."/>
            <person name="Wang Z."/>
            <person name="Woodage T."/>
            <person name="Zheng X.H."/>
            <person name="Zhong F."/>
        </authorList>
    </citation>
    <scope>NUCLEOTIDE SEQUENCE [LARGE SCALE GENOMIC DNA]</scope>
    <source>
        <strain>BN</strain>
        <strain evidence="2">Sprague-Dawley</strain>
    </source>
</reference>